<reference evidence="2" key="2">
    <citation type="submission" date="2020-10" db="UniProtKB">
        <authorList>
            <consortium name="WormBaseParasite"/>
        </authorList>
    </citation>
    <scope>IDENTIFICATION</scope>
</reference>
<dbReference type="Proteomes" id="UP000492821">
    <property type="component" value="Unassembled WGS sequence"/>
</dbReference>
<dbReference type="AlphaFoldDB" id="A0A7E4V2A0"/>
<sequence>MPYPLAKLPYGLRCRLSDVATPLERYNLQIAAGGPAICPPDVQILQTTTYDWLICNNGTLTIENNFGSLVFSSTDLLSCTHFLMMKNMCLLDLTNPSLSHVLLRPKRLRLTQCQTSKTFIKTLSRLTEKSLSSIDLSESTNDSLNLTDVFLAFPQLEAFNAYGIILTPTWMSDILKTQKIKLSRLNIEGSAKQLGDFTVYDLASFIEAQEEAFLLTIKVGANTKVDARESMLYAEKLQRFLGQLPRTLQCRFQVLRKHSMLCC</sequence>
<keyword evidence="1" id="KW-1185">Reference proteome</keyword>
<name>A0A7E4V2A0_PANRE</name>
<proteinExistence type="predicted"/>
<organism evidence="1 2">
    <name type="scientific">Panagrellus redivivus</name>
    <name type="common">Microworm</name>
    <dbReference type="NCBI Taxonomy" id="6233"/>
    <lineage>
        <taxon>Eukaryota</taxon>
        <taxon>Metazoa</taxon>
        <taxon>Ecdysozoa</taxon>
        <taxon>Nematoda</taxon>
        <taxon>Chromadorea</taxon>
        <taxon>Rhabditida</taxon>
        <taxon>Tylenchina</taxon>
        <taxon>Panagrolaimomorpha</taxon>
        <taxon>Panagrolaimoidea</taxon>
        <taxon>Panagrolaimidae</taxon>
        <taxon>Panagrellus</taxon>
    </lineage>
</organism>
<reference evidence="1" key="1">
    <citation type="journal article" date="2013" name="Genetics">
        <title>The draft genome and transcriptome of Panagrellus redivivus are shaped by the harsh demands of a free-living lifestyle.</title>
        <authorList>
            <person name="Srinivasan J."/>
            <person name="Dillman A.R."/>
            <person name="Macchietto M.G."/>
            <person name="Heikkinen L."/>
            <person name="Lakso M."/>
            <person name="Fracchia K.M."/>
            <person name="Antoshechkin I."/>
            <person name="Mortazavi A."/>
            <person name="Wong G."/>
            <person name="Sternberg P.W."/>
        </authorList>
    </citation>
    <scope>NUCLEOTIDE SEQUENCE [LARGE SCALE GENOMIC DNA]</scope>
    <source>
        <strain evidence="1">MT8872</strain>
    </source>
</reference>
<dbReference type="WBParaSite" id="Pan_g15757.t1">
    <property type="protein sequence ID" value="Pan_g15757.t1"/>
    <property type="gene ID" value="Pan_g15757"/>
</dbReference>
<protein>
    <submittedName>
        <fullName evidence="2">Recep_L_domain domain-containing protein</fullName>
    </submittedName>
</protein>
<accession>A0A7E4V2A0</accession>
<evidence type="ECO:0000313" key="2">
    <source>
        <dbReference type="WBParaSite" id="Pan_g15757.t1"/>
    </source>
</evidence>
<evidence type="ECO:0000313" key="1">
    <source>
        <dbReference type="Proteomes" id="UP000492821"/>
    </source>
</evidence>